<feature type="region of interest" description="Disordered" evidence="2">
    <location>
        <begin position="149"/>
        <end position="200"/>
    </location>
</feature>
<feature type="compositionally biased region" description="Basic residues" evidence="2">
    <location>
        <begin position="1"/>
        <end position="13"/>
    </location>
</feature>
<protein>
    <recommendedName>
        <fullName evidence="3">Vps72/YL1 C-terminal domain-containing protein</fullName>
    </recommendedName>
</protein>
<evidence type="ECO:0000256" key="2">
    <source>
        <dbReference type="SAM" id="MobiDB-lite"/>
    </source>
</evidence>
<gene>
    <name evidence="4" type="ORF">PVIIG_00109</name>
</gene>
<reference evidence="4 5" key="1">
    <citation type="submission" date="2011-08" db="EMBL/GenBank/DDBJ databases">
        <title>The Genome Sequence of Plasmodium vivax India VII.</title>
        <authorList>
            <consortium name="The Broad Institute Genome Sequencing Platform"/>
            <consortium name="The Broad Institute Genome Sequencing Center for Infectious Disease"/>
            <person name="Neafsey D."/>
            <person name="Carlton J."/>
            <person name="Barnwell J."/>
            <person name="Collins W."/>
            <person name="Escalante A."/>
            <person name="Mullikin J."/>
            <person name="Saul A."/>
            <person name="Guigo R."/>
            <person name="Camara F."/>
            <person name="Young S.K."/>
            <person name="Zeng Q."/>
            <person name="Gargeya S."/>
            <person name="Fitzgerald M."/>
            <person name="Haas B."/>
            <person name="Abouelleil A."/>
            <person name="Alvarado L."/>
            <person name="Arachchi H.M."/>
            <person name="Berlin A."/>
            <person name="Brown A."/>
            <person name="Chapman S.B."/>
            <person name="Chen Z."/>
            <person name="Dunbar C."/>
            <person name="Freedman E."/>
            <person name="Gearin G."/>
            <person name="Gellesch M."/>
            <person name="Goldberg J."/>
            <person name="Griggs A."/>
            <person name="Gujja S."/>
            <person name="Heiman D."/>
            <person name="Howarth C."/>
            <person name="Larson L."/>
            <person name="Lui A."/>
            <person name="MacDonald P.J.P."/>
            <person name="Montmayeur A."/>
            <person name="Murphy C."/>
            <person name="Neiman D."/>
            <person name="Pearson M."/>
            <person name="Priest M."/>
            <person name="Roberts A."/>
            <person name="Saif S."/>
            <person name="Shea T."/>
            <person name="Shenoy N."/>
            <person name="Sisk P."/>
            <person name="Stolte C."/>
            <person name="Sykes S."/>
            <person name="Wortman J."/>
            <person name="Nusbaum C."/>
            <person name="Birren B."/>
        </authorList>
    </citation>
    <scope>NUCLEOTIDE SEQUENCE [LARGE SCALE GENOMIC DNA]</scope>
    <source>
        <strain evidence="4 5">India VII</strain>
    </source>
</reference>
<feature type="compositionally biased region" description="Basic and acidic residues" evidence="2">
    <location>
        <begin position="518"/>
        <end position="528"/>
    </location>
</feature>
<dbReference type="PANTHER" id="PTHR13275">
    <property type="entry name" value="YL-1 PROTEIN TRANSCRIPTION FACTOR-LIKE 1"/>
    <property type="match status" value="1"/>
</dbReference>
<feature type="compositionally biased region" description="Acidic residues" evidence="2">
    <location>
        <begin position="150"/>
        <end position="200"/>
    </location>
</feature>
<feature type="compositionally biased region" description="Acidic residues" evidence="2">
    <location>
        <begin position="19"/>
        <end position="110"/>
    </location>
</feature>
<dbReference type="InterPro" id="IPR046757">
    <property type="entry name" value="YL1_N"/>
</dbReference>
<evidence type="ECO:0000259" key="3">
    <source>
        <dbReference type="SMART" id="SM00993"/>
    </source>
</evidence>
<accession>A0A0J9S7I6</accession>
<dbReference type="PANTHER" id="PTHR13275:SF4">
    <property type="entry name" value="VACUOLAR PROTEIN SORTING-ASSOCIATED PROTEIN 72 HOMOLOG"/>
    <property type="match status" value="1"/>
</dbReference>
<feature type="region of interest" description="Disordered" evidence="2">
    <location>
        <begin position="1"/>
        <end position="119"/>
    </location>
</feature>
<dbReference type="AlphaFoldDB" id="A0A0J9S7I6"/>
<dbReference type="InterPro" id="IPR013272">
    <property type="entry name" value="Vps72/YL1_C"/>
</dbReference>
<evidence type="ECO:0000313" key="4">
    <source>
        <dbReference type="EMBL" id="KMZ78714.1"/>
    </source>
</evidence>
<dbReference type="Pfam" id="PF08265">
    <property type="entry name" value="YL1_C"/>
    <property type="match status" value="1"/>
</dbReference>
<sequence>MRKKSSGSKRRKKGQDVGGESDESFIDSVEEEELAEAEGEEGEEDAVDAEEEEEGDEDDVEDEEDGEEGDEDDAEEVEDVEDVEDGEDGEGDEEDEDNEEDEEDEEDEDYELKNYGIALEMPKRKNRGKNLKKLIGEDLEKDEKFWNDSIWEEEEVDEEYVNSEGEEEYIDVTDSDFDDDEDEVDDDDEEEAERNERELDDEEVKWKKKKMFSYLEKLKKQTHNHALRHKLMKKAKYYGSKVLGGKYGAPLHGVEHKSGRRKKGVADEGAADEEVAGALKVEGMVKKQKKVDSSCMVLHRSTRDTTRQKTEQIQKLSELRRIKKENRFKKIYENKKKQKSMQREMTREERLEEAKITEQYNLQSLLQLQAWEEEKKKYIENKRIIYHRPENVFISYSYSKDKTFPSSENLKYELDSYYVQDPAQMGNATLSGGLPYPPDSSINIAQNCVNSYSGVVESNRDVDQADSAFQVRGAIVKEEGSAPNGEELPDDVSEGSIKRKKSENDQVSKESEEEDGNADSKTEMEKSKPMQPIELHNLENLDNLDQCEDLHIEYLNENDEINFGMHTKDNSKKEGDNITKVPKKRKKIKTDREERQIYIVTDSNELNMYSNYNNCKEYLEGVRNKNNLCAITNLEGKYFDPLTKKYYNNAEAFKLLRFYHHQKTYDDVNEQISMMVELFTNKLTEIEENTKNGVFDNV</sequence>
<dbReference type="Pfam" id="PF05764">
    <property type="entry name" value="YL1"/>
    <property type="match status" value="1"/>
</dbReference>
<dbReference type="OrthoDB" id="49520at2759"/>
<feature type="region of interest" description="Disordered" evidence="2">
    <location>
        <begin position="477"/>
        <end position="539"/>
    </location>
</feature>
<feature type="region of interest" description="Disordered" evidence="2">
    <location>
        <begin position="565"/>
        <end position="587"/>
    </location>
</feature>
<evidence type="ECO:0000313" key="5">
    <source>
        <dbReference type="Proteomes" id="UP000053562"/>
    </source>
</evidence>
<proteinExistence type="inferred from homology"/>
<feature type="domain" description="Vps72/YL1 C-terminal" evidence="3">
    <location>
        <begin position="627"/>
        <end position="656"/>
    </location>
</feature>
<dbReference type="EMBL" id="KQ234361">
    <property type="protein sequence ID" value="KMZ78714.1"/>
    <property type="molecule type" value="Genomic_DNA"/>
</dbReference>
<organism evidence="4 5">
    <name type="scientific">Plasmodium vivax India VII</name>
    <dbReference type="NCBI Taxonomy" id="1077284"/>
    <lineage>
        <taxon>Eukaryota</taxon>
        <taxon>Sar</taxon>
        <taxon>Alveolata</taxon>
        <taxon>Apicomplexa</taxon>
        <taxon>Aconoidasida</taxon>
        <taxon>Haemosporida</taxon>
        <taxon>Plasmodiidae</taxon>
        <taxon>Plasmodium</taxon>
        <taxon>Plasmodium (Plasmodium)</taxon>
    </lineage>
</organism>
<dbReference type="SMART" id="SM00993">
    <property type="entry name" value="YL1_C"/>
    <property type="match status" value="1"/>
</dbReference>
<name>A0A0J9S7I6_PLAVI</name>
<feature type="compositionally biased region" description="Basic and acidic residues" evidence="2">
    <location>
        <begin position="566"/>
        <end position="577"/>
    </location>
</feature>
<evidence type="ECO:0000256" key="1">
    <source>
        <dbReference type="ARBA" id="ARBA00006832"/>
    </source>
</evidence>
<dbReference type="Proteomes" id="UP000053562">
    <property type="component" value="Unassembled WGS sequence"/>
</dbReference>
<dbReference type="GO" id="GO:0005634">
    <property type="term" value="C:nucleus"/>
    <property type="evidence" value="ECO:0007669"/>
    <property type="project" value="TreeGrafter"/>
</dbReference>
<comment type="similarity">
    <text evidence="1">Belongs to the VPS72/YL1 family.</text>
</comment>